<feature type="signal peptide" evidence="2">
    <location>
        <begin position="1"/>
        <end position="25"/>
    </location>
</feature>
<feature type="chain" id="PRO_5040974880" description="Collagen-like protein" evidence="2">
    <location>
        <begin position="26"/>
        <end position="225"/>
    </location>
</feature>
<protein>
    <recommendedName>
        <fullName evidence="5">Collagen-like protein</fullName>
    </recommendedName>
</protein>
<dbReference type="EMBL" id="JAPDDP010000115">
    <property type="protein sequence ID" value="MDA0185453.1"/>
    <property type="molecule type" value="Genomic_DNA"/>
</dbReference>
<organism evidence="3 4">
    <name type="scientific">Solirubrobacter phytolaccae</name>
    <dbReference type="NCBI Taxonomy" id="1404360"/>
    <lineage>
        <taxon>Bacteria</taxon>
        <taxon>Bacillati</taxon>
        <taxon>Actinomycetota</taxon>
        <taxon>Thermoleophilia</taxon>
        <taxon>Solirubrobacterales</taxon>
        <taxon>Solirubrobacteraceae</taxon>
        <taxon>Solirubrobacter</taxon>
    </lineage>
</organism>
<name>A0A9X3NF41_9ACTN</name>
<feature type="compositionally biased region" description="Low complexity" evidence="1">
    <location>
        <begin position="87"/>
        <end position="102"/>
    </location>
</feature>
<evidence type="ECO:0000256" key="1">
    <source>
        <dbReference type="SAM" id="MobiDB-lite"/>
    </source>
</evidence>
<reference evidence="3" key="1">
    <citation type="submission" date="2022-10" db="EMBL/GenBank/DDBJ databases">
        <title>The WGS of Solirubrobacter phytolaccae KCTC 29190.</title>
        <authorList>
            <person name="Jiang Z."/>
        </authorList>
    </citation>
    <scope>NUCLEOTIDE SEQUENCE</scope>
    <source>
        <strain evidence="3">KCTC 29190</strain>
    </source>
</reference>
<sequence>MLGYLRRHHIALLALFIALGGTSYAATLPRNSVGTTQLKAKAVTEAKLATALKSKLNRTVQGSPGLPGPAGPQGPAGANGAGGATGPQGPAGPQGAPGPTSAGVGGFSLTATAPNTSGLGSPTSVTLTQPGKVLVYATGTFRISCGASPCTRTFGATVGGAGVPGLASEVEGAAGENVAAPLNLVGILPDVPAGTHAVRLGFGASSGVVGFSYGDDVRVVAVALG</sequence>
<dbReference type="AlphaFoldDB" id="A0A9X3NF41"/>
<evidence type="ECO:0000313" key="3">
    <source>
        <dbReference type="EMBL" id="MDA0185453.1"/>
    </source>
</evidence>
<feature type="compositionally biased region" description="Gly residues" evidence="1">
    <location>
        <begin position="77"/>
        <end position="86"/>
    </location>
</feature>
<evidence type="ECO:0000313" key="4">
    <source>
        <dbReference type="Proteomes" id="UP001147653"/>
    </source>
</evidence>
<keyword evidence="4" id="KW-1185">Reference proteome</keyword>
<proteinExistence type="predicted"/>
<dbReference type="Proteomes" id="UP001147653">
    <property type="component" value="Unassembled WGS sequence"/>
</dbReference>
<accession>A0A9X3NF41</accession>
<keyword evidence="2" id="KW-0732">Signal</keyword>
<gene>
    <name evidence="3" type="ORF">OJ997_34420</name>
</gene>
<comment type="caution">
    <text evidence="3">The sequence shown here is derived from an EMBL/GenBank/DDBJ whole genome shotgun (WGS) entry which is preliminary data.</text>
</comment>
<evidence type="ECO:0008006" key="5">
    <source>
        <dbReference type="Google" id="ProtNLM"/>
    </source>
</evidence>
<feature type="region of interest" description="Disordered" evidence="1">
    <location>
        <begin position="55"/>
        <end position="124"/>
    </location>
</feature>
<evidence type="ECO:0000256" key="2">
    <source>
        <dbReference type="SAM" id="SignalP"/>
    </source>
</evidence>
<feature type="compositionally biased region" description="Polar residues" evidence="1">
    <location>
        <begin position="109"/>
        <end position="124"/>
    </location>
</feature>
<dbReference type="RefSeq" id="WP_270029961.1">
    <property type="nucleotide sequence ID" value="NZ_JAPDDP010000115.1"/>
</dbReference>